<accession>A0ACD5VFT5</accession>
<name>A0ACD5VFT5_AVESA</name>
<evidence type="ECO:0000313" key="2">
    <source>
        <dbReference type="Proteomes" id="UP001732700"/>
    </source>
</evidence>
<keyword evidence="2" id="KW-1185">Reference proteome</keyword>
<evidence type="ECO:0000313" key="1">
    <source>
        <dbReference type="EnsemblPlants" id="AVESA.00010b.r2.3AG0438740.1.CDS"/>
    </source>
</evidence>
<sequence>METVPVASRAGGDRLSDLPDYLLHSVLSSLRSRQMVQTCLLSRRWRHLWRSVPCLDVDQRDFLSVDPEREALKERLARKRSFEDFADSVLPLNGAWPLDAYRLHVADQYLRKDSYRWIRRGLARRPEELGVAYGFRSHPDHPSFSFDLVSGGAGALPQTSRLRSPHLSGLTLSKEFVEELRSECPVLEELKLVNCGYDYAVGGRIASRSLKRLHIEGHCDDSYSYRGFGTLNPLDMPALVSLNLVKVHLPHSEDELQSLHVASITYPDKYAGEYLFMKSLRNATVLELRSFTTTGLLLEEEFRNFHNLRTLILTECDIGDGCQVLRYLLENVPNLETLVLNDCKLSGRCRRESASSCSGATTFHWCNNLKHIQVQYKDHNVPPVLVAALTQIAKDLVRRTQRNSVGWLDWIHRVVSCSHTHIVSLSELYTAASVVVVESDNSMSDEEEEEHESRVWKHLARKKHDRDGAIKARRRATHLARR</sequence>
<organism evidence="1 2">
    <name type="scientific">Avena sativa</name>
    <name type="common">Oat</name>
    <dbReference type="NCBI Taxonomy" id="4498"/>
    <lineage>
        <taxon>Eukaryota</taxon>
        <taxon>Viridiplantae</taxon>
        <taxon>Streptophyta</taxon>
        <taxon>Embryophyta</taxon>
        <taxon>Tracheophyta</taxon>
        <taxon>Spermatophyta</taxon>
        <taxon>Magnoliopsida</taxon>
        <taxon>Liliopsida</taxon>
        <taxon>Poales</taxon>
        <taxon>Poaceae</taxon>
        <taxon>BOP clade</taxon>
        <taxon>Pooideae</taxon>
        <taxon>Poodae</taxon>
        <taxon>Poeae</taxon>
        <taxon>Poeae Chloroplast Group 1 (Aveneae type)</taxon>
        <taxon>Aveninae</taxon>
        <taxon>Avena</taxon>
    </lineage>
</organism>
<dbReference type="EnsemblPlants" id="AVESA.00010b.r2.3AG0438740.1">
    <property type="protein sequence ID" value="AVESA.00010b.r2.3AG0438740.1.CDS"/>
    <property type="gene ID" value="AVESA.00010b.r2.3AG0438740"/>
</dbReference>
<protein>
    <submittedName>
        <fullName evidence="1">Uncharacterized protein</fullName>
    </submittedName>
</protein>
<dbReference type="Proteomes" id="UP001732700">
    <property type="component" value="Chromosome 3A"/>
</dbReference>
<reference evidence="1" key="1">
    <citation type="submission" date="2021-05" db="EMBL/GenBank/DDBJ databases">
        <authorList>
            <person name="Scholz U."/>
            <person name="Mascher M."/>
            <person name="Fiebig A."/>
        </authorList>
    </citation>
    <scope>NUCLEOTIDE SEQUENCE [LARGE SCALE GENOMIC DNA]</scope>
</reference>
<reference evidence="1" key="2">
    <citation type="submission" date="2025-09" db="UniProtKB">
        <authorList>
            <consortium name="EnsemblPlants"/>
        </authorList>
    </citation>
    <scope>IDENTIFICATION</scope>
</reference>
<proteinExistence type="predicted"/>